<accession>A0A0E9PVS9</accession>
<dbReference type="AlphaFoldDB" id="A0A0E9PVS9"/>
<sequence length="29" mass="3090">MGICMLNGCPFVLVVVCTPINACLCFLTN</sequence>
<name>A0A0E9PVS9_ANGAN</name>
<organism evidence="1">
    <name type="scientific">Anguilla anguilla</name>
    <name type="common">European freshwater eel</name>
    <name type="synonym">Muraena anguilla</name>
    <dbReference type="NCBI Taxonomy" id="7936"/>
    <lineage>
        <taxon>Eukaryota</taxon>
        <taxon>Metazoa</taxon>
        <taxon>Chordata</taxon>
        <taxon>Craniata</taxon>
        <taxon>Vertebrata</taxon>
        <taxon>Euteleostomi</taxon>
        <taxon>Actinopterygii</taxon>
        <taxon>Neopterygii</taxon>
        <taxon>Teleostei</taxon>
        <taxon>Anguilliformes</taxon>
        <taxon>Anguillidae</taxon>
        <taxon>Anguilla</taxon>
    </lineage>
</organism>
<protein>
    <submittedName>
        <fullName evidence="1">Uncharacterized protein</fullName>
    </submittedName>
</protein>
<reference evidence="1" key="1">
    <citation type="submission" date="2014-11" db="EMBL/GenBank/DDBJ databases">
        <authorList>
            <person name="Amaro Gonzalez C."/>
        </authorList>
    </citation>
    <scope>NUCLEOTIDE SEQUENCE</scope>
</reference>
<proteinExistence type="predicted"/>
<dbReference type="EMBL" id="GBXM01100372">
    <property type="protein sequence ID" value="JAH08205.1"/>
    <property type="molecule type" value="Transcribed_RNA"/>
</dbReference>
<evidence type="ECO:0000313" key="1">
    <source>
        <dbReference type="EMBL" id="JAH08205.1"/>
    </source>
</evidence>
<reference evidence="1" key="2">
    <citation type="journal article" date="2015" name="Fish Shellfish Immunol.">
        <title>Early steps in the European eel (Anguilla anguilla)-Vibrio vulnificus interaction in the gills: Role of the RtxA13 toxin.</title>
        <authorList>
            <person name="Callol A."/>
            <person name="Pajuelo D."/>
            <person name="Ebbesson L."/>
            <person name="Teles M."/>
            <person name="MacKenzie S."/>
            <person name="Amaro C."/>
        </authorList>
    </citation>
    <scope>NUCLEOTIDE SEQUENCE</scope>
</reference>